<evidence type="ECO:0000313" key="1">
    <source>
        <dbReference type="EMBL" id="BFP43682.1"/>
    </source>
</evidence>
<sequence>MNNSELLWSPKACSASTSAENFWVTLWYNSSYAGSHRNMGWPVYDFNNVDDGVSGGMPLHFCDNGRAGSNAALKNNAASAQNRHTSFRAAFYYNSGYKGATDILSPFSSWFQLKSTYNNNASFNFV</sequence>
<name>A0AB33JLT7_9ACTN</name>
<dbReference type="EMBL" id="AP035881">
    <property type="protein sequence ID" value="BFP43682.1"/>
    <property type="molecule type" value="Genomic_DNA"/>
</dbReference>
<organism evidence="1">
    <name type="scientific">Kitasatospora sp. CMC57</name>
    <dbReference type="NCBI Taxonomy" id="3231513"/>
    <lineage>
        <taxon>Bacteria</taxon>
        <taxon>Bacillati</taxon>
        <taxon>Actinomycetota</taxon>
        <taxon>Actinomycetes</taxon>
        <taxon>Kitasatosporales</taxon>
        <taxon>Streptomycetaceae</taxon>
        <taxon>Kitasatospora</taxon>
    </lineage>
</organism>
<proteinExistence type="predicted"/>
<accession>A0AB33JLT7</accession>
<reference evidence="1" key="1">
    <citation type="submission" date="2024-07" db="EMBL/GenBank/DDBJ databases">
        <title>Complete genome sequences of cellulolytic bacteria, Kitasatospora sp. CMC57 and Streptomyces sp. CMC78, isolated from Japanese agricultural soil.</title>
        <authorList>
            <person name="Hashimoto T."/>
            <person name="Ito M."/>
            <person name="Iwamoto M."/>
            <person name="Fukahori D."/>
            <person name="Shoda T."/>
            <person name="Sakoda M."/>
            <person name="Morohoshi T."/>
            <person name="Mitsuboshi M."/>
            <person name="Nishizawa T."/>
        </authorList>
    </citation>
    <scope>NUCLEOTIDE SEQUENCE</scope>
    <source>
        <strain evidence="1">CMC57</strain>
    </source>
</reference>
<gene>
    <name evidence="1" type="ORF">KCMC57_00500</name>
</gene>
<dbReference type="AlphaFoldDB" id="A0AB33JLT7"/>
<protein>
    <submittedName>
        <fullName evidence="1">Uncharacterized protein</fullName>
    </submittedName>
</protein>